<comment type="caution">
    <text evidence="1">The sequence shown here is derived from an EMBL/GenBank/DDBJ whole genome shotgun (WGS) entry which is preliminary data.</text>
</comment>
<evidence type="ECO:0000313" key="1">
    <source>
        <dbReference type="EMBL" id="TYP71520.1"/>
    </source>
</evidence>
<evidence type="ECO:0000313" key="2">
    <source>
        <dbReference type="Proteomes" id="UP000324376"/>
    </source>
</evidence>
<gene>
    <name evidence="1" type="ORF">BD809_109102</name>
</gene>
<keyword evidence="2" id="KW-1185">Reference proteome</keyword>
<proteinExistence type="predicted"/>
<organism evidence="1 2">
    <name type="scientific">Aquimarina intermedia</name>
    <dbReference type="NCBI Taxonomy" id="350814"/>
    <lineage>
        <taxon>Bacteria</taxon>
        <taxon>Pseudomonadati</taxon>
        <taxon>Bacteroidota</taxon>
        <taxon>Flavobacteriia</taxon>
        <taxon>Flavobacteriales</taxon>
        <taxon>Flavobacteriaceae</taxon>
        <taxon>Aquimarina</taxon>
    </lineage>
</organism>
<dbReference type="RefSeq" id="WP_148783413.1">
    <property type="nucleotide sequence ID" value="NZ_VNHU01000009.1"/>
</dbReference>
<dbReference type="Proteomes" id="UP000324376">
    <property type="component" value="Unassembled WGS sequence"/>
</dbReference>
<protein>
    <submittedName>
        <fullName evidence="1">Uncharacterized protein</fullName>
    </submittedName>
</protein>
<name>A0A5S5BZM5_9FLAO</name>
<dbReference type="AlphaFoldDB" id="A0A5S5BZM5"/>
<sequence length="129" mass="14295">MSNELEKAAGTEVTFYIPDTESLGSLKDMEPKFNLNLKYKTADDWAAVKGKPLRVFYMGLKDIPNETGEIVKCGCFVSEKECFISGQMTLVEAVKNLPLKTPLQLTYQGKKANKSSDGSTMIFDVEKLG</sequence>
<dbReference type="EMBL" id="VNHU01000009">
    <property type="protein sequence ID" value="TYP71520.1"/>
    <property type="molecule type" value="Genomic_DNA"/>
</dbReference>
<reference evidence="1 2" key="1">
    <citation type="submission" date="2019-07" db="EMBL/GenBank/DDBJ databases">
        <title>Genomic Encyclopedia of Archaeal and Bacterial Type Strains, Phase II (KMG-II): from individual species to whole genera.</title>
        <authorList>
            <person name="Goeker M."/>
        </authorList>
    </citation>
    <scope>NUCLEOTIDE SEQUENCE [LARGE SCALE GENOMIC DNA]</scope>
    <source>
        <strain evidence="1 2">DSM 17527</strain>
    </source>
</reference>
<accession>A0A5S5BZM5</accession>
<dbReference type="OrthoDB" id="1440755at2"/>